<dbReference type="PANTHER" id="PTHR47473">
    <property type="entry name" value="BTA1P"/>
    <property type="match status" value="1"/>
</dbReference>
<dbReference type="AlphaFoldDB" id="A0A8J1Y891"/>
<dbReference type="SUPFAM" id="SSF53335">
    <property type="entry name" value="S-adenosyl-L-methionine-dependent methyltransferases"/>
    <property type="match status" value="1"/>
</dbReference>
<reference evidence="1" key="1">
    <citation type="submission" date="2022-03" db="EMBL/GenBank/DDBJ databases">
        <authorList>
            <person name="Martin C."/>
        </authorList>
    </citation>
    <scope>NUCLEOTIDE SEQUENCE</scope>
</reference>
<proteinExistence type="predicted"/>
<dbReference type="InterPro" id="IPR029063">
    <property type="entry name" value="SAM-dependent_MTases_sf"/>
</dbReference>
<protein>
    <submittedName>
        <fullName evidence="1">Uncharacterized protein</fullName>
    </submittedName>
</protein>
<dbReference type="PANTHER" id="PTHR47473:SF1">
    <property type="entry name" value="METHYLTRANSFERASE DOMAIN-CONTAINING PROTEIN"/>
    <property type="match status" value="1"/>
</dbReference>
<evidence type="ECO:0000313" key="1">
    <source>
        <dbReference type="EMBL" id="CAH1782213.1"/>
    </source>
</evidence>
<dbReference type="Gene3D" id="3.40.50.150">
    <property type="entry name" value="Vaccinia Virus protein VP39"/>
    <property type="match status" value="1"/>
</dbReference>
<sequence>MEEISIKTPVMFSQTYIDVTEINKLMNIKTGDRILTVAASGTHALEKLLANPEEIIAVDLHVEQLYLAKLQAEGMRQLTREEFCRFVGINRRSTQPLERVSIYNTICGNLDTKTKEFWDANIASIEMGIWYIGRLEMTIVLLGHKIFSSIHDKNTTAEFLALGDDMKKQIEFFETIWNTSSWRRAYKDIRVQGSKILKKSVIPANTDYGQACLDQFDKSIRNVPNNKNHLLQFLLTEDVGRNGLLPPYLREGNYELIKSRLGRIQWIQADIVKYIADNIEQHQPKFDGINLSTVVHHFSGPQLQYLIQNAAKASNPGAKLVYYNLPRVEAVVPDEVWDGAKLRKDEANDWGNADSIYFKTVSATVL</sequence>
<comment type="caution">
    <text evidence="1">The sequence shown here is derived from an EMBL/GenBank/DDBJ whole genome shotgun (WGS) entry which is preliminary data.</text>
</comment>
<dbReference type="Proteomes" id="UP000749559">
    <property type="component" value="Unassembled WGS sequence"/>
</dbReference>
<accession>A0A8J1Y891</accession>
<evidence type="ECO:0000313" key="2">
    <source>
        <dbReference type="Proteomes" id="UP000749559"/>
    </source>
</evidence>
<gene>
    <name evidence="1" type="ORF">OFUS_LOCUS8685</name>
</gene>
<keyword evidence="2" id="KW-1185">Reference proteome</keyword>
<organism evidence="1 2">
    <name type="scientific">Owenia fusiformis</name>
    <name type="common">Polychaete worm</name>
    <dbReference type="NCBI Taxonomy" id="6347"/>
    <lineage>
        <taxon>Eukaryota</taxon>
        <taxon>Metazoa</taxon>
        <taxon>Spiralia</taxon>
        <taxon>Lophotrochozoa</taxon>
        <taxon>Annelida</taxon>
        <taxon>Polychaeta</taxon>
        <taxon>Sedentaria</taxon>
        <taxon>Canalipalpata</taxon>
        <taxon>Sabellida</taxon>
        <taxon>Oweniida</taxon>
        <taxon>Oweniidae</taxon>
        <taxon>Owenia</taxon>
    </lineage>
</organism>
<dbReference type="InterPro" id="IPR021829">
    <property type="entry name" value="DUF3419"/>
</dbReference>
<dbReference type="EMBL" id="CAIIXF020000004">
    <property type="protein sequence ID" value="CAH1782213.1"/>
    <property type="molecule type" value="Genomic_DNA"/>
</dbReference>
<dbReference type="OrthoDB" id="10016743at2759"/>
<dbReference type="Pfam" id="PF11899">
    <property type="entry name" value="DUF3419"/>
    <property type="match status" value="1"/>
</dbReference>
<name>A0A8J1Y891_OWEFU</name>